<dbReference type="SMART" id="SM00304">
    <property type="entry name" value="HAMP"/>
    <property type="match status" value="1"/>
</dbReference>
<evidence type="ECO:0000259" key="10">
    <source>
        <dbReference type="PROSITE" id="PS50111"/>
    </source>
</evidence>
<evidence type="ECO:0000256" key="3">
    <source>
        <dbReference type="ARBA" id="ARBA00022481"/>
    </source>
</evidence>
<dbReference type="InterPro" id="IPR033479">
    <property type="entry name" value="dCache_1"/>
</dbReference>
<reference evidence="12" key="1">
    <citation type="submission" date="2020-08" db="EMBL/GenBank/DDBJ databases">
        <title>Novel species isolated from subtropical streams in China.</title>
        <authorList>
            <person name="Lu H."/>
        </authorList>
    </citation>
    <scope>NUCLEOTIDE SEQUENCE</scope>
    <source>
        <strain evidence="12">KACC 12607</strain>
    </source>
</reference>
<dbReference type="SUPFAM" id="SSF103190">
    <property type="entry name" value="Sensory domain-like"/>
    <property type="match status" value="1"/>
</dbReference>
<dbReference type="Pfam" id="PF00672">
    <property type="entry name" value="HAMP"/>
    <property type="match status" value="1"/>
</dbReference>
<keyword evidence="2" id="KW-1003">Cell membrane</keyword>
<comment type="subcellular location">
    <subcellularLocation>
        <location evidence="1">Cell membrane</location>
        <topology evidence="1">Multi-pass membrane protein</topology>
    </subcellularLocation>
</comment>
<evidence type="ECO:0000259" key="11">
    <source>
        <dbReference type="PROSITE" id="PS50885"/>
    </source>
</evidence>
<dbReference type="RefSeq" id="WP_186910474.1">
    <property type="nucleotide sequence ID" value="NZ_JACOFV010000001.1"/>
</dbReference>
<dbReference type="PANTHER" id="PTHR43531:SF14">
    <property type="entry name" value="METHYL-ACCEPTING CHEMOTAXIS PROTEIN I-RELATED"/>
    <property type="match status" value="1"/>
</dbReference>
<sequence length="601" mass="63193">MTSLSLRQKLIAICVSTMILGMVAVVFTNFFTTKSRILESINAQMSQLSQKSATSIADWAKSQKTVVSSLKLAVESPDPLPAVKAAQMAGGFDLSYIGYADKHFVFSEERKRAADYDPTARPWYKKASQISGPVLTAPYASASTGKLLVTFAEAIGVTGQTTAVVASDVLLDSVIANVNAIKPTPESFAFLVDKSKENIIAHPNKDLILKPLKDLDASLTLDNLQENIKSGGGKATHLNGRDGLLYTIPVDGTDWLLVIVLDKAEATQVLGALLVSSAITAIVLSIAAVLLLTFLITQSLKRMEAVRDAMIDIASGDGDLTRRLDADGTDELAQISGAFNRFVDKIAKVLFEIRHASESVKGASGEIAAGNADLSSRTEMQAGSLEETSSTMEELTSTVKQNAENARQANQMALAASSVAVSGGEVVARVVETMGSIKDSSRKVVDIIGVIDGIAFQTNILALNAAVEAARAGEQGRGFAVVASEVRNLAQRSAGAAKEIKELIGDSVAKVDIGSTLVDDAGKNMEEIVAAIKRVADIISEIAAASEEQSSGIGEVNGAISDMDDMTQQNAALVEQAAAAAQSLQQQAMNLASTVAVFKLD</sequence>
<gene>
    <name evidence="12" type="ORF">H8K32_00305</name>
</gene>
<dbReference type="GO" id="GO:0006935">
    <property type="term" value="P:chemotaxis"/>
    <property type="evidence" value="ECO:0007669"/>
    <property type="project" value="InterPro"/>
</dbReference>
<proteinExistence type="inferred from homology"/>
<dbReference type="CDD" id="cd11386">
    <property type="entry name" value="MCP_signal"/>
    <property type="match status" value="1"/>
</dbReference>
<accession>A0A923HKR6</accession>
<feature type="domain" description="Methyl-accepting transducer" evidence="10">
    <location>
        <begin position="356"/>
        <end position="585"/>
    </location>
</feature>
<dbReference type="CDD" id="cd12912">
    <property type="entry name" value="PDC2_MCP_like"/>
    <property type="match status" value="1"/>
</dbReference>
<dbReference type="Pfam" id="PF02743">
    <property type="entry name" value="dCache_1"/>
    <property type="match status" value="1"/>
</dbReference>
<evidence type="ECO:0000313" key="13">
    <source>
        <dbReference type="Proteomes" id="UP000634011"/>
    </source>
</evidence>
<feature type="domain" description="HAMP" evidence="11">
    <location>
        <begin position="297"/>
        <end position="351"/>
    </location>
</feature>
<dbReference type="Proteomes" id="UP000634011">
    <property type="component" value="Unassembled WGS sequence"/>
</dbReference>
<keyword evidence="4 9" id="KW-0812">Transmembrane</keyword>
<dbReference type="PANTHER" id="PTHR43531">
    <property type="entry name" value="PROTEIN ICFG"/>
    <property type="match status" value="1"/>
</dbReference>
<dbReference type="Gene3D" id="3.30.450.20">
    <property type="entry name" value="PAS domain"/>
    <property type="match status" value="2"/>
</dbReference>
<comment type="similarity">
    <text evidence="7">Belongs to the methyl-accepting chemotaxis (MCP) protein family.</text>
</comment>
<dbReference type="GO" id="GO:0004888">
    <property type="term" value="F:transmembrane signaling receptor activity"/>
    <property type="evidence" value="ECO:0007669"/>
    <property type="project" value="InterPro"/>
</dbReference>
<evidence type="ECO:0000256" key="7">
    <source>
        <dbReference type="ARBA" id="ARBA00029447"/>
    </source>
</evidence>
<name>A0A923HKR6_9BURK</name>
<dbReference type="SMART" id="SM00283">
    <property type="entry name" value="MA"/>
    <property type="match status" value="1"/>
</dbReference>
<comment type="caution">
    <text evidence="12">The sequence shown here is derived from an EMBL/GenBank/DDBJ whole genome shotgun (WGS) entry which is preliminary data.</text>
</comment>
<evidence type="ECO:0000256" key="4">
    <source>
        <dbReference type="ARBA" id="ARBA00022692"/>
    </source>
</evidence>
<organism evidence="12 13">
    <name type="scientific">Undibacterium jejuense</name>
    <dbReference type="NCBI Taxonomy" id="1344949"/>
    <lineage>
        <taxon>Bacteria</taxon>
        <taxon>Pseudomonadati</taxon>
        <taxon>Pseudomonadota</taxon>
        <taxon>Betaproteobacteria</taxon>
        <taxon>Burkholderiales</taxon>
        <taxon>Oxalobacteraceae</taxon>
        <taxon>Undibacterium</taxon>
    </lineage>
</organism>
<keyword evidence="3" id="KW-0488">Methylation</keyword>
<keyword evidence="5 9" id="KW-1133">Transmembrane helix</keyword>
<dbReference type="PRINTS" id="PR00260">
    <property type="entry name" value="CHEMTRNSDUCR"/>
</dbReference>
<evidence type="ECO:0000313" key="12">
    <source>
        <dbReference type="EMBL" id="MBC3860528.1"/>
    </source>
</evidence>
<feature type="transmembrane region" description="Helical" evidence="9">
    <location>
        <begin position="12"/>
        <end position="31"/>
    </location>
</feature>
<dbReference type="CDD" id="cd06225">
    <property type="entry name" value="HAMP"/>
    <property type="match status" value="1"/>
</dbReference>
<evidence type="ECO:0000256" key="5">
    <source>
        <dbReference type="ARBA" id="ARBA00022989"/>
    </source>
</evidence>
<dbReference type="FunFam" id="1.10.287.950:FF:000001">
    <property type="entry name" value="Methyl-accepting chemotaxis sensory transducer"/>
    <property type="match status" value="1"/>
</dbReference>
<keyword evidence="13" id="KW-1185">Reference proteome</keyword>
<dbReference type="SUPFAM" id="SSF58104">
    <property type="entry name" value="Methyl-accepting chemotaxis protein (MCP) signaling domain"/>
    <property type="match status" value="1"/>
</dbReference>
<dbReference type="InterPro" id="IPR051310">
    <property type="entry name" value="MCP_chemotaxis"/>
</dbReference>
<keyword evidence="8" id="KW-0807">Transducer</keyword>
<feature type="transmembrane region" description="Helical" evidence="9">
    <location>
        <begin position="269"/>
        <end position="297"/>
    </location>
</feature>
<dbReference type="AlphaFoldDB" id="A0A923HKR6"/>
<evidence type="ECO:0000256" key="1">
    <source>
        <dbReference type="ARBA" id="ARBA00004651"/>
    </source>
</evidence>
<dbReference type="PROSITE" id="PS50111">
    <property type="entry name" value="CHEMOTAXIS_TRANSDUC_2"/>
    <property type="match status" value="1"/>
</dbReference>
<evidence type="ECO:0000256" key="2">
    <source>
        <dbReference type="ARBA" id="ARBA00022475"/>
    </source>
</evidence>
<dbReference type="Pfam" id="PF00015">
    <property type="entry name" value="MCPsignal"/>
    <property type="match status" value="1"/>
</dbReference>
<dbReference type="InterPro" id="IPR029151">
    <property type="entry name" value="Sensor-like_sf"/>
</dbReference>
<dbReference type="GO" id="GO:0005886">
    <property type="term" value="C:plasma membrane"/>
    <property type="evidence" value="ECO:0007669"/>
    <property type="project" value="UniProtKB-SubCell"/>
</dbReference>
<dbReference type="InterPro" id="IPR004089">
    <property type="entry name" value="MCPsignal_dom"/>
</dbReference>
<dbReference type="InterPro" id="IPR004090">
    <property type="entry name" value="Chemotax_Me-accpt_rcpt"/>
</dbReference>
<dbReference type="EMBL" id="JACOFV010000001">
    <property type="protein sequence ID" value="MBC3860528.1"/>
    <property type="molecule type" value="Genomic_DNA"/>
</dbReference>
<protein>
    <submittedName>
        <fullName evidence="12">HAMP domain-containing protein</fullName>
    </submittedName>
</protein>
<keyword evidence="6 9" id="KW-0472">Membrane</keyword>
<dbReference type="InterPro" id="IPR003660">
    <property type="entry name" value="HAMP_dom"/>
</dbReference>
<evidence type="ECO:0000256" key="8">
    <source>
        <dbReference type="PROSITE-ProRule" id="PRU00284"/>
    </source>
</evidence>
<dbReference type="GO" id="GO:0007165">
    <property type="term" value="P:signal transduction"/>
    <property type="evidence" value="ECO:0007669"/>
    <property type="project" value="UniProtKB-KW"/>
</dbReference>
<evidence type="ECO:0000256" key="9">
    <source>
        <dbReference type="SAM" id="Phobius"/>
    </source>
</evidence>
<dbReference type="PROSITE" id="PS50885">
    <property type="entry name" value="HAMP"/>
    <property type="match status" value="1"/>
</dbReference>
<evidence type="ECO:0000256" key="6">
    <source>
        <dbReference type="ARBA" id="ARBA00023136"/>
    </source>
</evidence>
<dbReference type="Gene3D" id="1.10.287.950">
    <property type="entry name" value="Methyl-accepting chemotaxis protein"/>
    <property type="match status" value="1"/>
</dbReference>